<reference evidence="2" key="1">
    <citation type="submission" date="2016-07" db="EMBL/GenBank/DDBJ databases">
        <authorList>
            <person name="Florea S."/>
            <person name="Webb J.S."/>
            <person name="Jaromczyk J."/>
            <person name="Schardl C.L."/>
        </authorList>
    </citation>
    <scope>NUCLEOTIDE SEQUENCE [LARGE SCALE GENOMIC DNA]</scope>
    <source>
        <strain evidence="2">IPBSL-7</strain>
    </source>
</reference>
<dbReference type="AlphaFoldDB" id="A0A1C0APX5"/>
<evidence type="ECO:0000313" key="2">
    <source>
        <dbReference type="Proteomes" id="UP000093501"/>
    </source>
</evidence>
<organism evidence="1 2">
    <name type="scientific">Tessaracoccus lapidicaptus</name>
    <dbReference type="NCBI Taxonomy" id="1427523"/>
    <lineage>
        <taxon>Bacteria</taxon>
        <taxon>Bacillati</taxon>
        <taxon>Actinomycetota</taxon>
        <taxon>Actinomycetes</taxon>
        <taxon>Propionibacteriales</taxon>
        <taxon>Propionibacteriaceae</taxon>
        <taxon>Tessaracoccus</taxon>
    </lineage>
</organism>
<comment type="caution">
    <text evidence="1">The sequence shown here is derived from an EMBL/GenBank/DDBJ whole genome shotgun (WGS) entry which is preliminary data.</text>
</comment>
<dbReference type="Proteomes" id="UP000093501">
    <property type="component" value="Unassembled WGS sequence"/>
</dbReference>
<evidence type="ECO:0000313" key="1">
    <source>
        <dbReference type="EMBL" id="OCL36342.1"/>
    </source>
</evidence>
<sequence>MSAIATSFNRSSFGRWINSPAGRVFRTVAGVAFIAAGLVRRGKPGSLALLAWGILPLSAGTLDVCYVSASLAGPLRGQKCRDEAL</sequence>
<keyword evidence="2" id="KW-1185">Reference proteome</keyword>
<gene>
    <name evidence="1" type="ORF">BCR15_00225</name>
</gene>
<dbReference type="RefSeq" id="WP_068750497.1">
    <property type="nucleotide sequence ID" value="NZ_LR214441.1"/>
</dbReference>
<proteinExistence type="predicted"/>
<protein>
    <submittedName>
        <fullName evidence="1">Uncharacterized protein</fullName>
    </submittedName>
</protein>
<accession>A0A1C0APX5</accession>
<name>A0A1C0APX5_9ACTN</name>
<dbReference type="EMBL" id="MBQD01000011">
    <property type="protein sequence ID" value="OCL36342.1"/>
    <property type="molecule type" value="Genomic_DNA"/>
</dbReference>